<evidence type="ECO:0000256" key="6">
    <source>
        <dbReference type="SAM" id="MobiDB-lite"/>
    </source>
</evidence>
<feature type="region of interest" description="Disordered" evidence="6">
    <location>
        <begin position="679"/>
        <end position="738"/>
    </location>
</feature>
<keyword evidence="11" id="KW-1185">Reference proteome</keyword>
<evidence type="ECO:0000256" key="5">
    <source>
        <dbReference type="ARBA" id="ARBA00037847"/>
    </source>
</evidence>
<feature type="region of interest" description="Disordered" evidence="6">
    <location>
        <begin position="133"/>
        <end position="170"/>
    </location>
</feature>
<feature type="transmembrane region" description="Helical" evidence="7">
    <location>
        <begin position="860"/>
        <end position="880"/>
    </location>
</feature>
<dbReference type="InterPro" id="IPR055117">
    <property type="entry name" value="MINAR1_N"/>
</dbReference>
<dbReference type="Ensembl" id="ENSSFOT00015025421.2">
    <property type="protein sequence ID" value="ENSSFOP00015025143.1"/>
    <property type="gene ID" value="ENSSFOG00015016178.2"/>
</dbReference>
<dbReference type="GO" id="GO:0032007">
    <property type="term" value="P:negative regulation of TOR signaling"/>
    <property type="evidence" value="ECO:0007669"/>
    <property type="project" value="TreeGrafter"/>
</dbReference>
<protein>
    <submittedName>
        <fullName evidence="10">Membrane integral NOTCH2 associated receptor 1</fullName>
    </submittedName>
</protein>
<feature type="region of interest" description="Disordered" evidence="6">
    <location>
        <begin position="604"/>
        <end position="643"/>
    </location>
</feature>
<feature type="region of interest" description="Disordered" evidence="6">
    <location>
        <begin position="785"/>
        <end position="811"/>
    </location>
</feature>
<keyword evidence="3 7" id="KW-1133">Transmembrane helix</keyword>
<feature type="compositionally biased region" description="Polar residues" evidence="6">
    <location>
        <begin position="614"/>
        <end position="637"/>
    </location>
</feature>
<dbReference type="GeneTree" id="ENSGT00530000063851"/>
<dbReference type="PANTHER" id="PTHR31530:SF2">
    <property type="entry name" value="MAJOR INTRINSICALLY DISORDERED NOTCH2-BINDING RECEPTOR 1"/>
    <property type="match status" value="1"/>
</dbReference>
<dbReference type="PANTHER" id="PTHR31530">
    <property type="entry name" value="MAJOR INTRINSICALLY DISORDERED NOTCH2-BINDING RECEPTOR 1 MINAR1 FAMILY MEMBER"/>
    <property type="match status" value="1"/>
</dbReference>
<comment type="subcellular location">
    <subcellularLocation>
        <location evidence="5">Endomembrane system</location>
        <topology evidence="5">Single-pass membrane protein</topology>
    </subcellularLocation>
</comment>
<evidence type="ECO:0000259" key="8">
    <source>
        <dbReference type="Pfam" id="PF06789"/>
    </source>
</evidence>
<gene>
    <name evidence="10" type="primary">LOC108942010</name>
</gene>
<dbReference type="OrthoDB" id="8875526at2759"/>
<feature type="region of interest" description="Disordered" evidence="6">
    <location>
        <begin position="101"/>
        <end position="121"/>
    </location>
</feature>
<dbReference type="AlphaFoldDB" id="A0A8C9V5Y4"/>
<dbReference type="GO" id="GO:0005886">
    <property type="term" value="C:plasma membrane"/>
    <property type="evidence" value="ECO:0007669"/>
    <property type="project" value="TreeGrafter"/>
</dbReference>
<evidence type="ECO:0000256" key="4">
    <source>
        <dbReference type="ARBA" id="ARBA00023136"/>
    </source>
</evidence>
<feature type="compositionally biased region" description="Basic and acidic residues" evidence="6">
    <location>
        <begin position="713"/>
        <end position="724"/>
    </location>
</feature>
<evidence type="ECO:0000256" key="1">
    <source>
        <dbReference type="ARBA" id="ARBA00006410"/>
    </source>
</evidence>
<dbReference type="InterPro" id="IPR009626">
    <property type="entry name" value="MINAR1-like_C"/>
</dbReference>
<dbReference type="GO" id="GO:0012505">
    <property type="term" value="C:endomembrane system"/>
    <property type="evidence" value="ECO:0007669"/>
    <property type="project" value="UniProtKB-SubCell"/>
</dbReference>
<dbReference type="GO" id="GO:0008285">
    <property type="term" value="P:negative regulation of cell population proliferation"/>
    <property type="evidence" value="ECO:0007669"/>
    <property type="project" value="TreeGrafter"/>
</dbReference>
<feature type="region of interest" description="Disordered" evidence="6">
    <location>
        <begin position="521"/>
        <end position="541"/>
    </location>
</feature>
<reference evidence="10" key="2">
    <citation type="submission" date="2025-08" db="UniProtKB">
        <authorList>
            <consortium name="Ensembl"/>
        </authorList>
    </citation>
    <scope>IDENTIFICATION</scope>
</reference>
<name>A0A8C9V5Y4_SCLFO</name>
<keyword evidence="4 7" id="KW-0472">Membrane</keyword>
<dbReference type="RefSeq" id="XP_018620531.1">
    <property type="nucleotide sequence ID" value="XM_018765015.1"/>
</dbReference>
<feature type="compositionally biased region" description="Polar residues" evidence="6">
    <location>
        <begin position="521"/>
        <end position="539"/>
    </location>
</feature>
<feature type="compositionally biased region" description="Polar residues" evidence="6">
    <location>
        <begin position="682"/>
        <end position="702"/>
    </location>
</feature>
<evidence type="ECO:0000313" key="10">
    <source>
        <dbReference type="Ensembl" id="ENSSFOP00015025143.1"/>
    </source>
</evidence>
<feature type="domain" description="Major intrinsically disordered Notch2-binding receptor 1-like C-terminal" evidence="8">
    <location>
        <begin position="727"/>
        <end position="882"/>
    </location>
</feature>
<evidence type="ECO:0000256" key="3">
    <source>
        <dbReference type="ARBA" id="ARBA00022989"/>
    </source>
</evidence>
<organism evidence="10 11">
    <name type="scientific">Scleropages formosus</name>
    <name type="common">Asian bonytongue</name>
    <name type="synonym">Osteoglossum formosum</name>
    <dbReference type="NCBI Taxonomy" id="113540"/>
    <lineage>
        <taxon>Eukaryota</taxon>
        <taxon>Metazoa</taxon>
        <taxon>Chordata</taxon>
        <taxon>Craniata</taxon>
        <taxon>Vertebrata</taxon>
        <taxon>Euteleostomi</taxon>
        <taxon>Actinopterygii</taxon>
        <taxon>Neopterygii</taxon>
        <taxon>Teleostei</taxon>
        <taxon>Osteoglossocephala</taxon>
        <taxon>Osteoglossomorpha</taxon>
        <taxon>Osteoglossiformes</taxon>
        <taxon>Osteoglossidae</taxon>
        <taxon>Scleropages</taxon>
    </lineage>
</organism>
<keyword evidence="2 7" id="KW-0812">Transmembrane</keyword>
<evidence type="ECO:0000256" key="2">
    <source>
        <dbReference type="ARBA" id="ARBA00022692"/>
    </source>
</evidence>
<feature type="domain" description="MINAR1 N-terminal helical" evidence="9">
    <location>
        <begin position="6"/>
        <end position="99"/>
    </location>
</feature>
<evidence type="ECO:0000256" key="7">
    <source>
        <dbReference type="SAM" id="Phobius"/>
    </source>
</evidence>
<sequence>MDPMPDYSLFLSRILEELDAKHSSMSYQDLCKSLCARFDLVHLVKLRSLLFYTACLDPCFPATLFRDKMRNTSEDQQSRKLMAAADIVTMFNLIQMNNGPAKDRLPISQRPKFQKNQSFESCRSDSDMYKYSDCERSSDPSYKPTPRLSPCSKSDFGDRQPFAPTSNSSRLLGVNRDLKCRAASMEKLQHLPQYPLSSTPSCTMQSTYFPMEIDSESTTDQDSLQLNPGLKNRFASSVEPFSLHSCVQKRNIFKEDFHNFVAFSPQVVSAESKSRDDLCGVFQRRDSQKHAAFFNHSFELPYSNPYFESFSPPLQEKKRAKHESLDDLQASTYFGPTTVSECVNNKRTLGRHGRQSPWPVKSLSLNTDEGPDFEEPFLTSKLSKDGHHNKVGSMETVLHYPGAKEKLASSPSRFGIQSNGPKSQDVASVTNGAVVDHREGVKRFKDKSVNCPSLQAGGGDGGLSVGTQTDQSEQRKPRNSYKLSEEDLELVSDDISDIFRFLDDMSVSDSLGILQSSRYNSSGSLTHLTKSDGDSSPENAATKLSKASLKLDRLFQSLENTDGELKASVCKLVLRIGEIEKKLESLSGVRGEISQVLSKLNKLDEKIQEPEGNGRSTETSTAKETQPENKPSPNVAQCHTPGPTAGVGGGPEWCCSEASGSNCDSLRVKALKKTVCTRRSSRTLNEENGNTESKMPSISNSPRDWRASCPAHSGDDGKDKDRNGKERHRKSKEPERQCDVLQAHRLSKTGKEPYLVEQVFTPHRFPPSAKFPVRSSPIYAGMRLLDRPESKRTQPPSWPLEEYKQGSGDKGKLSSLDLQAQESLNPNHMEYWMEDIYSPGYDSLLKRKEAEFRRAKACKIGVLIAAAACTVILVIVVPMCTMKS</sequence>
<accession>A0A8C9V5Y4</accession>
<feature type="region of interest" description="Disordered" evidence="6">
    <location>
        <begin position="446"/>
        <end position="481"/>
    </location>
</feature>
<reference evidence="10" key="3">
    <citation type="submission" date="2025-09" db="UniProtKB">
        <authorList>
            <consortium name="Ensembl"/>
        </authorList>
    </citation>
    <scope>IDENTIFICATION</scope>
</reference>
<proteinExistence type="inferred from homology"/>
<reference evidence="10 11" key="1">
    <citation type="submission" date="2019-04" db="EMBL/GenBank/DDBJ databases">
        <authorList>
            <consortium name="Wellcome Sanger Institute Data Sharing"/>
        </authorList>
    </citation>
    <scope>NUCLEOTIDE SEQUENCE [LARGE SCALE GENOMIC DNA]</scope>
</reference>
<evidence type="ECO:0000313" key="11">
    <source>
        <dbReference type="Proteomes" id="UP000694397"/>
    </source>
</evidence>
<dbReference type="Pfam" id="PF22948">
    <property type="entry name" value="MINAR1_N"/>
    <property type="match status" value="1"/>
</dbReference>
<dbReference type="KEGG" id="sfm:108942010"/>
<dbReference type="Pfam" id="PF06789">
    <property type="entry name" value="MINAR1_C"/>
    <property type="match status" value="1"/>
</dbReference>
<dbReference type="InterPro" id="IPR039706">
    <property type="entry name" value="MINAR1-like"/>
</dbReference>
<dbReference type="Proteomes" id="UP000694397">
    <property type="component" value="Chromosome 7"/>
</dbReference>
<feature type="compositionally biased region" description="Basic and acidic residues" evidence="6">
    <location>
        <begin position="801"/>
        <end position="811"/>
    </location>
</feature>
<comment type="similarity">
    <text evidence="1">Belongs to the MINAR family.</text>
</comment>
<dbReference type="GeneID" id="108942010"/>
<evidence type="ECO:0000259" key="9">
    <source>
        <dbReference type="Pfam" id="PF22948"/>
    </source>
</evidence>